<feature type="domain" description="HMA" evidence="3">
    <location>
        <begin position="15"/>
        <end position="78"/>
    </location>
</feature>
<evidence type="ECO:0000313" key="5">
    <source>
        <dbReference type="RefSeq" id="XP_010427540.1"/>
    </source>
</evidence>
<name>A0ABM0TK11_CAMSA</name>
<evidence type="ECO:0000256" key="2">
    <source>
        <dbReference type="SAM" id="SignalP"/>
    </source>
</evidence>
<dbReference type="PANTHER" id="PTHR22814:SF306">
    <property type="entry name" value="HEAVY METAL-ASSOCIATED ISOPRENYLATED PLANT PROTEIN 45"/>
    <property type="match status" value="1"/>
</dbReference>
<feature type="chain" id="PRO_5046764683" evidence="2">
    <location>
        <begin position="17"/>
        <end position="170"/>
    </location>
</feature>
<keyword evidence="2" id="KW-0732">Signal</keyword>
<dbReference type="InterPro" id="IPR036163">
    <property type="entry name" value="HMA_dom_sf"/>
</dbReference>
<dbReference type="SUPFAM" id="SSF55008">
    <property type="entry name" value="HMA, heavy metal-associated domain"/>
    <property type="match status" value="1"/>
</dbReference>
<evidence type="ECO:0000313" key="4">
    <source>
        <dbReference type="Proteomes" id="UP000694864"/>
    </source>
</evidence>
<keyword evidence="4" id="KW-1185">Reference proteome</keyword>
<dbReference type="Proteomes" id="UP000694864">
    <property type="component" value="Chromosome 9"/>
</dbReference>
<dbReference type="InterPro" id="IPR017969">
    <property type="entry name" value="Heavy-metal-associated_CS"/>
</dbReference>
<dbReference type="Pfam" id="PF00403">
    <property type="entry name" value="HMA"/>
    <property type="match status" value="1"/>
</dbReference>
<evidence type="ECO:0000256" key="1">
    <source>
        <dbReference type="ARBA" id="ARBA00022723"/>
    </source>
</evidence>
<reference evidence="5" key="2">
    <citation type="submission" date="2025-08" db="UniProtKB">
        <authorList>
            <consortium name="RefSeq"/>
        </authorList>
    </citation>
    <scope>IDENTIFICATION</scope>
    <source>
        <tissue evidence="5">Leaf</tissue>
    </source>
</reference>
<keyword evidence="1" id="KW-0479">Metal-binding</keyword>
<dbReference type="PROSITE" id="PS01047">
    <property type="entry name" value="HMA_1"/>
    <property type="match status" value="1"/>
</dbReference>
<dbReference type="Gene3D" id="3.30.70.100">
    <property type="match status" value="1"/>
</dbReference>
<organism evidence="4 5">
    <name type="scientific">Camelina sativa</name>
    <name type="common">False flax</name>
    <name type="synonym">Myagrum sativum</name>
    <dbReference type="NCBI Taxonomy" id="90675"/>
    <lineage>
        <taxon>Eukaryota</taxon>
        <taxon>Viridiplantae</taxon>
        <taxon>Streptophyta</taxon>
        <taxon>Embryophyta</taxon>
        <taxon>Tracheophyta</taxon>
        <taxon>Spermatophyta</taxon>
        <taxon>Magnoliopsida</taxon>
        <taxon>eudicotyledons</taxon>
        <taxon>Gunneridae</taxon>
        <taxon>Pentapetalae</taxon>
        <taxon>rosids</taxon>
        <taxon>malvids</taxon>
        <taxon>Brassicales</taxon>
        <taxon>Brassicaceae</taxon>
        <taxon>Camelineae</taxon>
        <taxon>Camelina</taxon>
    </lineage>
</organism>
<accession>A0ABM0TK11</accession>
<dbReference type="CDD" id="cd00371">
    <property type="entry name" value="HMA"/>
    <property type="match status" value="1"/>
</dbReference>
<dbReference type="InterPro" id="IPR006121">
    <property type="entry name" value="HMA_dom"/>
</dbReference>
<dbReference type="GeneID" id="104712349"/>
<proteinExistence type="predicted"/>
<dbReference type="PANTHER" id="PTHR22814">
    <property type="entry name" value="COPPER TRANSPORT PROTEIN ATOX1-RELATED"/>
    <property type="match status" value="1"/>
</dbReference>
<reference evidence="4" key="1">
    <citation type="journal article" date="2014" name="Nat. Commun.">
        <title>The emerging biofuel crop Camelina sativa retains a highly undifferentiated hexaploid genome structure.</title>
        <authorList>
            <person name="Kagale S."/>
            <person name="Koh C."/>
            <person name="Nixon J."/>
            <person name="Bollina V."/>
            <person name="Clarke W.E."/>
            <person name="Tuteja R."/>
            <person name="Spillane C."/>
            <person name="Robinson S.J."/>
            <person name="Links M.G."/>
            <person name="Clarke C."/>
            <person name="Higgins E.E."/>
            <person name="Huebert T."/>
            <person name="Sharpe A.G."/>
            <person name="Parkin I.A."/>
        </authorList>
    </citation>
    <scope>NUCLEOTIDE SEQUENCE [LARGE SCALE GENOMIC DNA]</scope>
    <source>
        <strain evidence="4">cv. DH55</strain>
    </source>
</reference>
<sequence length="170" mass="19713">MLDWIHGNSRLPIALSIVELLVDMDCQGCERKVRRAISKLDGVDTVEIDVDRQKVTVTGYVDREDVLNMVKRTGRTAEFWPFPYNGYYGDYYTYPSQHLEQSDQKIYHHQAENTFSYSGKYDFYNEHQNIDNSSSINGYYPRPSQKAQPTIDENALHLFSDDNVHACSVM</sequence>
<protein>
    <submittedName>
        <fullName evidence="5">Heavy metal-associated isoprenylated plant protein 21-like</fullName>
    </submittedName>
</protein>
<evidence type="ECO:0000259" key="3">
    <source>
        <dbReference type="PROSITE" id="PS50846"/>
    </source>
</evidence>
<gene>
    <name evidence="5" type="primary">LOC104712349</name>
</gene>
<dbReference type="PROSITE" id="PS50846">
    <property type="entry name" value="HMA_2"/>
    <property type="match status" value="1"/>
</dbReference>
<feature type="signal peptide" evidence="2">
    <location>
        <begin position="1"/>
        <end position="16"/>
    </location>
</feature>
<dbReference type="RefSeq" id="XP_010427540.1">
    <property type="nucleotide sequence ID" value="XM_010429238.1"/>
</dbReference>